<accession>A0A2T2P7K5</accession>
<sequence>MPSSLRQLTEGVLWPEISEFKLVPAWARVPWSIDQVVTVIFFTEQDFSLMALKDGSRGHLPEKSTSAVHVKQTVSGNLLDTQILEWLTCMRRIYCNYEAVFGVDSNIATLGIIGGVTLASERKSVGGANKNKSSRSEGDDAHNEELDKYVLEAMVASGLEIKRSRWVGWVDGMDVGVAKSCQGLDRNATVQ</sequence>
<protein>
    <submittedName>
        <fullName evidence="1">Uncharacterized protein</fullName>
    </submittedName>
</protein>
<reference evidence="1 2" key="1">
    <citation type="journal article" date="2018" name="Front. Microbiol.">
        <title>Genome-Wide Analysis of Corynespora cassiicola Leaf Fall Disease Putative Effectors.</title>
        <authorList>
            <person name="Lopez D."/>
            <person name="Ribeiro S."/>
            <person name="Label P."/>
            <person name="Fumanal B."/>
            <person name="Venisse J.S."/>
            <person name="Kohler A."/>
            <person name="de Oliveira R.R."/>
            <person name="Labutti K."/>
            <person name="Lipzen A."/>
            <person name="Lail K."/>
            <person name="Bauer D."/>
            <person name="Ohm R.A."/>
            <person name="Barry K.W."/>
            <person name="Spatafora J."/>
            <person name="Grigoriev I.V."/>
            <person name="Martin F.M."/>
            <person name="Pujade-Renaud V."/>
        </authorList>
    </citation>
    <scope>NUCLEOTIDE SEQUENCE [LARGE SCALE GENOMIC DNA]</scope>
    <source>
        <strain evidence="1 2">Philippines</strain>
    </source>
</reference>
<dbReference type="EMBL" id="KZ678129">
    <property type="protein sequence ID" value="PSN73318.1"/>
    <property type="molecule type" value="Genomic_DNA"/>
</dbReference>
<name>A0A2T2P7K5_CORCC</name>
<gene>
    <name evidence="1" type="ORF">BS50DRAFT_653794</name>
</gene>
<organism evidence="1 2">
    <name type="scientific">Corynespora cassiicola Philippines</name>
    <dbReference type="NCBI Taxonomy" id="1448308"/>
    <lineage>
        <taxon>Eukaryota</taxon>
        <taxon>Fungi</taxon>
        <taxon>Dikarya</taxon>
        <taxon>Ascomycota</taxon>
        <taxon>Pezizomycotina</taxon>
        <taxon>Dothideomycetes</taxon>
        <taxon>Pleosporomycetidae</taxon>
        <taxon>Pleosporales</taxon>
        <taxon>Corynesporascaceae</taxon>
        <taxon>Corynespora</taxon>
    </lineage>
</organism>
<dbReference type="AlphaFoldDB" id="A0A2T2P7K5"/>
<evidence type="ECO:0000313" key="2">
    <source>
        <dbReference type="Proteomes" id="UP000240883"/>
    </source>
</evidence>
<keyword evidence="2" id="KW-1185">Reference proteome</keyword>
<proteinExistence type="predicted"/>
<dbReference type="Proteomes" id="UP000240883">
    <property type="component" value="Unassembled WGS sequence"/>
</dbReference>
<evidence type="ECO:0000313" key="1">
    <source>
        <dbReference type="EMBL" id="PSN73318.1"/>
    </source>
</evidence>